<dbReference type="OrthoDB" id="3173919at2"/>
<dbReference type="InterPro" id="IPR025962">
    <property type="entry name" value="SdpI/YhfL"/>
</dbReference>
<name>A0A2S4NB83_9FLAO</name>
<evidence type="ECO:0000256" key="1">
    <source>
        <dbReference type="SAM" id="Phobius"/>
    </source>
</evidence>
<dbReference type="EMBL" id="PQNY01000001">
    <property type="protein sequence ID" value="POS02962.1"/>
    <property type="molecule type" value="Genomic_DNA"/>
</dbReference>
<organism evidence="2 3">
    <name type="scientific">Flavobacterium croceum DSM 17960</name>
    <dbReference type="NCBI Taxonomy" id="1121886"/>
    <lineage>
        <taxon>Bacteria</taxon>
        <taxon>Pseudomonadati</taxon>
        <taxon>Bacteroidota</taxon>
        <taxon>Flavobacteriia</taxon>
        <taxon>Flavobacteriales</taxon>
        <taxon>Flavobacteriaceae</taxon>
        <taxon>Flavobacterium</taxon>
    </lineage>
</organism>
<keyword evidence="1" id="KW-0812">Transmembrane</keyword>
<dbReference type="Proteomes" id="UP000237056">
    <property type="component" value="Unassembled WGS sequence"/>
</dbReference>
<reference evidence="2 3" key="1">
    <citation type="submission" date="2018-01" db="EMBL/GenBank/DDBJ databases">
        <title>Genomic Encyclopedia of Type Strains, Phase I: the one thousand microbial genomes (KMG-I) project.</title>
        <authorList>
            <person name="Goeker M."/>
        </authorList>
    </citation>
    <scope>NUCLEOTIDE SEQUENCE [LARGE SCALE GENOMIC DNA]</scope>
    <source>
        <strain evidence="2 3">DSM 17960</strain>
    </source>
</reference>
<feature type="transmembrane region" description="Helical" evidence="1">
    <location>
        <begin position="6"/>
        <end position="25"/>
    </location>
</feature>
<keyword evidence="1" id="KW-0472">Membrane</keyword>
<proteinExistence type="predicted"/>
<feature type="transmembrane region" description="Helical" evidence="1">
    <location>
        <begin position="59"/>
        <end position="76"/>
    </location>
</feature>
<feature type="transmembrane region" description="Helical" evidence="1">
    <location>
        <begin position="82"/>
        <end position="99"/>
    </location>
</feature>
<keyword evidence="1" id="KW-1133">Transmembrane helix</keyword>
<gene>
    <name evidence="2" type="ORF">Q361_10160</name>
</gene>
<dbReference type="AlphaFoldDB" id="A0A2S4NB83"/>
<dbReference type="RefSeq" id="WP_103724710.1">
    <property type="nucleotide sequence ID" value="NZ_PQNY01000001.1"/>
</dbReference>
<keyword evidence="3" id="KW-1185">Reference proteome</keyword>
<accession>A0A2S4NB83</accession>
<comment type="caution">
    <text evidence="2">The sequence shown here is derived from an EMBL/GenBank/DDBJ whole genome shotgun (WGS) entry which is preliminary data.</text>
</comment>
<protein>
    <submittedName>
        <fullName evidence="2">SdpI/YhfL family protein</fullName>
    </submittedName>
</protein>
<evidence type="ECO:0000313" key="3">
    <source>
        <dbReference type="Proteomes" id="UP000237056"/>
    </source>
</evidence>
<sequence length="115" mass="13193">MLPFFEISLVVGICFLIAALISYLFPPKKINDLYGYRTAKSKKNIENWNFSQKYSTIKMLEVSIMLILLSFLGYFFKSEIIHLLLGLTLVFGAVGYIFITTEKALSKFEQTKSCQ</sequence>
<dbReference type="Pfam" id="PF13630">
    <property type="entry name" value="SdpI"/>
    <property type="match status" value="1"/>
</dbReference>
<evidence type="ECO:0000313" key="2">
    <source>
        <dbReference type="EMBL" id="POS02962.1"/>
    </source>
</evidence>